<dbReference type="Proteomes" id="UP000694892">
    <property type="component" value="Chromosome 5L"/>
</dbReference>
<sequence>MRLNVPREQLLSDLNTEQDKNINQIRRPDFMNQYGKFSKKVENVVKQYWPIIQSDKEYGKFFLVPPMFRYKRGVIIGDSINHPTKGYKIALKCFATCDTKQVIYSLKCSCGLVYTSQTMRPVQARIKEHKGDIRNYTEKTNTDTVVSCHFHEARHNQAQLRWQVLEVVKLPSRVRDLQKLLLQREAVWIKKLNSLQQTTEMSPLTL</sequence>
<gene>
    <name evidence="1" type="ORF">XELAEV_18027642mg</name>
</gene>
<name>A0A974CY39_XENLA</name>
<dbReference type="PANTHER" id="PTHR21301">
    <property type="entry name" value="REVERSE TRANSCRIPTASE"/>
    <property type="match status" value="1"/>
</dbReference>
<dbReference type="EMBL" id="CM004474">
    <property type="protein sequence ID" value="OCT80830.1"/>
    <property type="molecule type" value="Genomic_DNA"/>
</dbReference>
<evidence type="ECO:0008006" key="3">
    <source>
        <dbReference type="Google" id="ProtNLM"/>
    </source>
</evidence>
<dbReference type="Gene3D" id="3.40.1440.10">
    <property type="entry name" value="GIY-YIG endonuclease"/>
    <property type="match status" value="1"/>
</dbReference>
<evidence type="ECO:0000313" key="2">
    <source>
        <dbReference type="Proteomes" id="UP000694892"/>
    </source>
</evidence>
<evidence type="ECO:0000313" key="1">
    <source>
        <dbReference type="EMBL" id="OCT80830.1"/>
    </source>
</evidence>
<dbReference type="AlphaFoldDB" id="A0A974CY39"/>
<organism evidence="1 2">
    <name type="scientific">Xenopus laevis</name>
    <name type="common">African clawed frog</name>
    <dbReference type="NCBI Taxonomy" id="8355"/>
    <lineage>
        <taxon>Eukaryota</taxon>
        <taxon>Metazoa</taxon>
        <taxon>Chordata</taxon>
        <taxon>Craniata</taxon>
        <taxon>Vertebrata</taxon>
        <taxon>Euteleostomi</taxon>
        <taxon>Amphibia</taxon>
        <taxon>Batrachia</taxon>
        <taxon>Anura</taxon>
        <taxon>Pipoidea</taxon>
        <taxon>Pipidae</taxon>
        <taxon>Xenopodinae</taxon>
        <taxon>Xenopus</taxon>
        <taxon>Xenopus</taxon>
    </lineage>
</organism>
<accession>A0A974CY39</accession>
<dbReference type="CDD" id="cd10442">
    <property type="entry name" value="GIY-YIG_PLEs"/>
    <property type="match status" value="1"/>
</dbReference>
<dbReference type="InterPro" id="IPR035901">
    <property type="entry name" value="GIY-YIG_endonuc_sf"/>
</dbReference>
<protein>
    <recommendedName>
        <fullName evidence="3">GIY-YIG domain-containing protein</fullName>
    </recommendedName>
</protein>
<dbReference type="PANTHER" id="PTHR21301:SF12">
    <property type="match status" value="1"/>
</dbReference>
<reference evidence="2" key="1">
    <citation type="journal article" date="2016" name="Nature">
        <title>Genome evolution in the allotetraploid frog Xenopus laevis.</title>
        <authorList>
            <person name="Session A.M."/>
            <person name="Uno Y."/>
            <person name="Kwon T."/>
            <person name="Chapman J.A."/>
            <person name="Toyoda A."/>
            <person name="Takahashi S."/>
            <person name="Fukui A."/>
            <person name="Hikosaka A."/>
            <person name="Suzuki A."/>
            <person name="Kondo M."/>
            <person name="van Heeringen S.J."/>
            <person name="Quigley I."/>
            <person name="Heinz S."/>
            <person name="Ogino H."/>
            <person name="Ochi H."/>
            <person name="Hellsten U."/>
            <person name="Lyons J.B."/>
            <person name="Simakov O."/>
            <person name="Putnam N."/>
            <person name="Stites J."/>
            <person name="Kuroki Y."/>
            <person name="Tanaka T."/>
            <person name="Michiue T."/>
            <person name="Watanabe M."/>
            <person name="Bogdanovic O."/>
            <person name="Lister R."/>
            <person name="Georgiou G."/>
            <person name="Paranjpe S.S."/>
            <person name="van Kruijsbergen I."/>
            <person name="Shu S."/>
            <person name="Carlson J."/>
            <person name="Kinoshita T."/>
            <person name="Ohta Y."/>
            <person name="Mawaribuchi S."/>
            <person name="Jenkins J."/>
            <person name="Grimwood J."/>
            <person name="Schmutz J."/>
            <person name="Mitros T."/>
            <person name="Mozaffari S.V."/>
            <person name="Suzuki Y."/>
            <person name="Haramoto Y."/>
            <person name="Yamamoto T.S."/>
            <person name="Takagi C."/>
            <person name="Heald R."/>
            <person name="Miller K."/>
            <person name="Haudenschild C."/>
            <person name="Kitzman J."/>
            <person name="Nakayama T."/>
            <person name="Izutsu Y."/>
            <person name="Robert J."/>
            <person name="Fortriede J."/>
            <person name="Burns K."/>
            <person name="Lotay V."/>
            <person name="Karimi K."/>
            <person name="Yasuoka Y."/>
            <person name="Dichmann D.S."/>
            <person name="Flajnik M.F."/>
            <person name="Houston D.W."/>
            <person name="Shendure J."/>
            <person name="DuPasquier L."/>
            <person name="Vize P.D."/>
            <person name="Zorn A.M."/>
            <person name="Ito M."/>
            <person name="Marcotte E.M."/>
            <person name="Wallingford J.B."/>
            <person name="Ito Y."/>
            <person name="Asashima M."/>
            <person name="Ueno N."/>
            <person name="Matsuda Y."/>
            <person name="Veenstra G.J."/>
            <person name="Fujiyama A."/>
            <person name="Harland R.M."/>
            <person name="Taira M."/>
            <person name="Rokhsar D.S."/>
        </authorList>
    </citation>
    <scope>NUCLEOTIDE SEQUENCE [LARGE SCALE GENOMIC DNA]</scope>
    <source>
        <strain evidence="2">J</strain>
    </source>
</reference>
<proteinExistence type="predicted"/>